<dbReference type="InterPro" id="IPR031444">
    <property type="entry name" value="PCNA-AF_dom"/>
</dbReference>
<dbReference type="GO" id="GO:0003682">
    <property type="term" value="F:chromatin binding"/>
    <property type="evidence" value="ECO:0007669"/>
    <property type="project" value="TreeGrafter"/>
</dbReference>
<comment type="subcellular location">
    <subcellularLocation>
        <location evidence="2">Cytoplasm</location>
        <location evidence="2">Perinuclear region</location>
    </subcellularLocation>
    <subcellularLocation>
        <location evidence="1">Nucleus</location>
    </subcellularLocation>
</comment>
<evidence type="ECO:0000256" key="4">
    <source>
        <dbReference type="ARBA" id="ARBA00022490"/>
    </source>
</evidence>
<keyword evidence="4" id="KW-0963">Cytoplasm</keyword>
<evidence type="ECO:0000256" key="2">
    <source>
        <dbReference type="ARBA" id="ARBA00004556"/>
    </source>
</evidence>
<evidence type="ECO:0000256" key="6">
    <source>
        <dbReference type="ARBA" id="ARBA00023204"/>
    </source>
</evidence>
<evidence type="ECO:0000256" key="8">
    <source>
        <dbReference type="ARBA" id="ARBA00030014"/>
    </source>
</evidence>
<dbReference type="InterPro" id="IPR040444">
    <property type="entry name" value="PCNA-AF"/>
</dbReference>
<feature type="compositionally biased region" description="Low complexity" evidence="10">
    <location>
        <begin position="83"/>
        <end position="98"/>
    </location>
</feature>
<accession>A0A1E1X1G6</accession>
<dbReference type="PANTHER" id="PTHR15679:SF8">
    <property type="entry name" value="PCNA-ASSOCIATED FACTOR"/>
    <property type="match status" value="1"/>
</dbReference>
<keyword evidence="5" id="KW-0227">DNA damage</keyword>
<dbReference type="EMBL" id="GFAC01006130">
    <property type="protein sequence ID" value="JAT93058.1"/>
    <property type="molecule type" value="mRNA"/>
</dbReference>
<evidence type="ECO:0000256" key="9">
    <source>
        <dbReference type="ARBA" id="ARBA00031186"/>
    </source>
</evidence>
<reference evidence="12" key="1">
    <citation type="journal article" date="2017" name="Front. Cell. Infect. Microbiol.">
        <title>The Distinct Transcriptional Response of the Midgut of Amblyomma sculptum and Amblyomma aureolatum Ticks to Rickettsia rickettsii Correlates to Their Differences in Susceptibility to Infection.</title>
        <authorList>
            <person name="Martins L.A."/>
            <person name="Galletti M.F.B.M."/>
            <person name="Ribeiro J.M."/>
            <person name="Fujita A."/>
            <person name="Costa F.B."/>
            <person name="Labruna M.B."/>
            <person name="Daffre S."/>
            <person name="Fogaca A.C."/>
        </authorList>
    </citation>
    <scope>NUCLEOTIDE SEQUENCE</scope>
</reference>
<feature type="domain" description="PCNA-associated factor histone-like" evidence="11">
    <location>
        <begin position="1"/>
        <end position="88"/>
    </location>
</feature>
<evidence type="ECO:0000256" key="10">
    <source>
        <dbReference type="SAM" id="MobiDB-lite"/>
    </source>
</evidence>
<evidence type="ECO:0000256" key="7">
    <source>
        <dbReference type="ARBA" id="ARBA00023242"/>
    </source>
</evidence>
<protein>
    <recommendedName>
        <fullName evidence="3">PCNA-associated factor</fullName>
    </recommendedName>
    <alternativeName>
        <fullName evidence="8">PCNA-associated factor of 15 kDa</fullName>
    </alternativeName>
    <alternativeName>
        <fullName evidence="9">PCNA-clamp-associated factor</fullName>
    </alternativeName>
</protein>
<dbReference type="PANTHER" id="PTHR15679">
    <property type="entry name" value="PCNA-ASSOCIATED FACTOR"/>
    <property type="match status" value="1"/>
</dbReference>
<evidence type="ECO:0000313" key="12">
    <source>
        <dbReference type="EMBL" id="JAT93058.1"/>
    </source>
</evidence>
<keyword evidence="6" id="KW-0234">DNA repair</keyword>
<feature type="compositionally biased region" description="Low complexity" evidence="10">
    <location>
        <begin position="23"/>
        <end position="36"/>
    </location>
</feature>
<keyword evidence="7" id="KW-0539">Nucleus</keyword>
<evidence type="ECO:0000256" key="1">
    <source>
        <dbReference type="ARBA" id="ARBA00004123"/>
    </source>
</evidence>
<dbReference type="GO" id="GO:0051726">
    <property type="term" value="P:regulation of cell cycle"/>
    <property type="evidence" value="ECO:0007669"/>
    <property type="project" value="InterPro"/>
</dbReference>
<feature type="region of interest" description="Disordered" evidence="10">
    <location>
        <begin position="1"/>
        <end position="98"/>
    </location>
</feature>
<dbReference type="GO" id="GO:0048471">
    <property type="term" value="C:perinuclear region of cytoplasm"/>
    <property type="evidence" value="ECO:0007669"/>
    <property type="project" value="UniProtKB-SubCell"/>
</dbReference>
<dbReference type="AlphaFoldDB" id="A0A1E1X1G6"/>
<organism evidence="12">
    <name type="scientific">Amblyomma aureolatum</name>
    <dbReference type="NCBI Taxonomy" id="187763"/>
    <lineage>
        <taxon>Eukaryota</taxon>
        <taxon>Metazoa</taxon>
        <taxon>Ecdysozoa</taxon>
        <taxon>Arthropoda</taxon>
        <taxon>Chelicerata</taxon>
        <taxon>Arachnida</taxon>
        <taxon>Acari</taxon>
        <taxon>Parasitiformes</taxon>
        <taxon>Ixodida</taxon>
        <taxon>Ixodoidea</taxon>
        <taxon>Ixodidae</taxon>
        <taxon>Amblyomminae</taxon>
        <taxon>Amblyomma</taxon>
    </lineage>
</organism>
<evidence type="ECO:0000256" key="5">
    <source>
        <dbReference type="ARBA" id="ARBA00022763"/>
    </source>
</evidence>
<name>A0A1E1X1G6_9ACAR</name>
<sequence>MARTKADGASRAVGAKSFRKTMSTPRSASSSSSPASKKTKGGKSSGGNSYCPRPTPSWQKEIADFLAKPKASNDEQESSEGASSPDTSDRSASGSSSS</sequence>
<dbReference type="GO" id="GO:0005634">
    <property type="term" value="C:nucleus"/>
    <property type="evidence" value="ECO:0007669"/>
    <property type="project" value="UniProtKB-SubCell"/>
</dbReference>
<proteinExistence type="evidence at transcript level"/>
<evidence type="ECO:0000256" key="3">
    <source>
        <dbReference type="ARBA" id="ARBA00013777"/>
    </source>
</evidence>
<dbReference type="GO" id="GO:0019985">
    <property type="term" value="P:translesion synthesis"/>
    <property type="evidence" value="ECO:0007669"/>
    <property type="project" value="TreeGrafter"/>
</dbReference>
<dbReference type="Pfam" id="PF15715">
    <property type="entry name" value="PAF"/>
    <property type="match status" value="1"/>
</dbReference>
<dbReference type="GO" id="GO:0006281">
    <property type="term" value="P:DNA repair"/>
    <property type="evidence" value="ECO:0007669"/>
    <property type="project" value="UniProtKB-KW"/>
</dbReference>
<evidence type="ECO:0000259" key="11">
    <source>
        <dbReference type="Pfam" id="PF15715"/>
    </source>
</evidence>